<dbReference type="OrthoDB" id="5346056at2"/>
<gene>
    <name evidence="1" type="ORF">AAX29_01711</name>
</gene>
<organism evidence="1 2">
    <name type="scientific">Aliarcobacter thereius</name>
    <dbReference type="NCBI Taxonomy" id="544718"/>
    <lineage>
        <taxon>Bacteria</taxon>
        <taxon>Pseudomonadati</taxon>
        <taxon>Campylobacterota</taxon>
        <taxon>Epsilonproteobacteria</taxon>
        <taxon>Campylobacterales</taxon>
        <taxon>Arcobacteraceae</taxon>
        <taxon>Aliarcobacter</taxon>
    </lineage>
</organism>
<sequence>MILKKIIIEDQKELYRHKNYLLNLNLEYDSYKKIYSNSSFLDFNIEFEIIEFLKNNDFTYRIEEVIIKDFKKQISASYSSLQIDTNNIFIVDKKTNEKIYLLNKIKNKLLIIDLKKDILKSYKIPRNSLDRFNLALFTLEVLASNSDDFKDLFNIFAILQNQSSEDLLYLDKIKKFKYFCIAKINEKQQDMFLCNCIPDFFPETKFYIKGDRIFSNYTNYFLTYEQEIKVWKYLYNNKNLVGVYKEPTISELFIGRKIYTIDGFGNSVKRVIKFAKEIEKGYFQITLTDGISSAKLSKIFSKDELFKRVVEARN</sequence>
<dbReference type="RefSeq" id="WP_066186987.1">
    <property type="nucleotide sequence ID" value="NZ_LCUJ01000007.1"/>
</dbReference>
<comment type="caution">
    <text evidence="1">The sequence shown here is derived from an EMBL/GenBank/DDBJ whole genome shotgun (WGS) entry which is preliminary data.</text>
</comment>
<dbReference type="STRING" id="544718.AAX25_01434"/>
<dbReference type="EMBL" id="LCUJ01000007">
    <property type="protein sequence ID" value="OCL98192.1"/>
    <property type="molecule type" value="Genomic_DNA"/>
</dbReference>
<proteinExistence type="predicted"/>
<dbReference type="Proteomes" id="UP000093281">
    <property type="component" value="Unassembled WGS sequence"/>
</dbReference>
<dbReference type="AlphaFoldDB" id="A0A1C0B5K5"/>
<evidence type="ECO:0000313" key="1">
    <source>
        <dbReference type="EMBL" id="OCL98192.1"/>
    </source>
</evidence>
<reference evidence="2" key="1">
    <citation type="submission" date="2015-05" db="EMBL/GenBank/DDBJ databases">
        <authorList>
            <person name="Rovetto F."/>
            <person name="Cocolin L."/>
            <person name="Illeghems K."/>
            <person name="Van Nieuwerburgh F."/>
            <person name="Houf K."/>
        </authorList>
    </citation>
    <scope>NUCLEOTIDE SEQUENCE [LARGE SCALE GENOMIC DNA]</scope>
    <source>
        <strain evidence="2">DU22</strain>
    </source>
</reference>
<accession>A0A1C0B5K5</accession>
<name>A0A1C0B5K5_9BACT</name>
<evidence type="ECO:0000313" key="2">
    <source>
        <dbReference type="Proteomes" id="UP000093281"/>
    </source>
</evidence>
<protein>
    <submittedName>
        <fullName evidence="1">Uncharacterized protein</fullName>
    </submittedName>
</protein>